<keyword evidence="3" id="KW-0813">Transport</keyword>
<feature type="transmembrane region" description="Helical" evidence="7">
    <location>
        <begin position="33"/>
        <end position="52"/>
    </location>
</feature>
<feature type="transmembrane region" description="Helical" evidence="7">
    <location>
        <begin position="193"/>
        <end position="214"/>
    </location>
</feature>
<feature type="transmembrane region" description="Helical" evidence="7">
    <location>
        <begin position="100"/>
        <end position="118"/>
    </location>
</feature>
<feature type="transmembrane region" description="Helical" evidence="7">
    <location>
        <begin position="155"/>
        <end position="173"/>
    </location>
</feature>
<comment type="similarity">
    <text evidence="2">Belongs to the nucleobase:cation symporter-2 (NCS2) (TC 2.A.40) family. Azg-like subfamily.</text>
</comment>
<gene>
    <name evidence="8" type="ORF">QQX02_07705</name>
</gene>
<name>A0ABT8GH96_9MICO</name>
<dbReference type="PANTHER" id="PTHR43337:SF1">
    <property type="entry name" value="XANTHINE_URACIL PERMEASE C887.17-RELATED"/>
    <property type="match status" value="1"/>
</dbReference>
<accession>A0ABT8GH96</accession>
<dbReference type="EMBL" id="JAUHQA010000001">
    <property type="protein sequence ID" value="MDN4480800.1"/>
    <property type="molecule type" value="Genomic_DNA"/>
</dbReference>
<dbReference type="PANTHER" id="PTHR43337">
    <property type="entry name" value="XANTHINE/URACIL PERMEASE C887.17-RELATED"/>
    <property type="match status" value="1"/>
</dbReference>
<dbReference type="InterPro" id="IPR045018">
    <property type="entry name" value="Azg-like"/>
</dbReference>
<feature type="transmembrane region" description="Helical" evidence="7">
    <location>
        <begin position="72"/>
        <end position="93"/>
    </location>
</feature>
<protein>
    <submittedName>
        <fullName evidence="8">NCS2 family permease</fullName>
    </submittedName>
</protein>
<evidence type="ECO:0000256" key="6">
    <source>
        <dbReference type="ARBA" id="ARBA00023136"/>
    </source>
</evidence>
<feature type="transmembrane region" description="Helical" evidence="7">
    <location>
        <begin position="392"/>
        <end position="411"/>
    </location>
</feature>
<organism evidence="8 9">
    <name type="scientific">Demequina muriae</name>
    <dbReference type="NCBI Taxonomy" id="3051664"/>
    <lineage>
        <taxon>Bacteria</taxon>
        <taxon>Bacillati</taxon>
        <taxon>Actinomycetota</taxon>
        <taxon>Actinomycetes</taxon>
        <taxon>Micrococcales</taxon>
        <taxon>Demequinaceae</taxon>
        <taxon>Demequina</taxon>
    </lineage>
</organism>
<reference evidence="8" key="1">
    <citation type="submission" date="2023-06" db="EMBL/GenBank/DDBJ databases">
        <title>Egi l300058.</title>
        <authorList>
            <person name="Gao L."/>
            <person name="Fang B.-Z."/>
            <person name="Li W.-J."/>
        </authorList>
    </citation>
    <scope>NUCLEOTIDE SEQUENCE</scope>
    <source>
        <strain evidence="8">EGI L300058</strain>
    </source>
</reference>
<comment type="subcellular location">
    <subcellularLocation>
        <location evidence="1">Endomembrane system</location>
        <topology evidence="1">Multi-pass membrane protein</topology>
    </subcellularLocation>
</comment>
<feature type="transmembrane region" description="Helical" evidence="7">
    <location>
        <begin position="461"/>
        <end position="483"/>
    </location>
</feature>
<comment type="caution">
    <text evidence="8">The sequence shown here is derived from an EMBL/GenBank/DDBJ whole genome shotgun (WGS) entry which is preliminary data.</text>
</comment>
<keyword evidence="5 7" id="KW-1133">Transmembrane helix</keyword>
<dbReference type="Proteomes" id="UP001172708">
    <property type="component" value="Unassembled WGS sequence"/>
</dbReference>
<keyword evidence="6 7" id="KW-0472">Membrane</keyword>
<evidence type="ECO:0000256" key="4">
    <source>
        <dbReference type="ARBA" id="ARBA00022692"/>
    </source>
</evidence>
<evidence type="ECO:0000313" key="9">
    <source>
        <dbReference type="Proteomes" id="UP001172708"/>
    </source>
</evidence>
<evidence type="ECO:0000256" key="7">
    <source>
        <dbReference type="SAM" id="Phobius"/>
    </source>
</evidence>
<keyword evidence="9" id="KW-1185">Reference proteome</keyword>
<evidence type="ECO:0000256" key="3">
    <source>
        <dbReference type="ARBA" id="ARBA00022448"/>
    </source>
</evidence>
<dbReference type="InterPro" id="IPR006043">
    <property type="entry name" value="NCS2"/>
</dbReference>
<feature type="transmembrane region" description="Helical" evidence="7">
    <location>
        <begin position="124"/>
        <end position="143"/>
    </location>
</feature>
<evidence type="ECO:0000256" key="2">
    <source>
        <dbReference type="ARBA" id="ARBA00005697"/>
    </source>
</evidence>
<feature type="transmembrane region" description="Helical" evidence="7">
    <location>
        <begin position="423"/>
        <end position="449"/>
    </location>
</feature>
<keyword evidence="4 7" id="KW-0812">Transmembrane</keyword>
<feature type="transmembrane region" description="Helical" evidence="7">
    <location>
        <begin position="221"/>
        <end position="241"/>
    </location>
</feature>
<evidence type="ECO:0000256" key="1">
    <source>
        <dbReference type="ARBA" id="ARBA00004127"/>
    </source>
</evidence>
<feature type="transmembrane region" description="Helical" evidence="7">
    <location>
        <begin position="276"/>
        <end position="298"/>
    </location>
</feature>
<evidence type="ECO:0000313" key="8">
    <source>
        <dbReference type="EMBL" id="MDN4480800.1"/>
    </source>
</evidence>
<dbReference type="Pfam" id="PF00860">
    <property type="entry name" value="Xan_ur_permease"/>
    <property type="match status" value="1"/>
</dbReference>
<sequence>MTTTTQRTGIAGRLDSYFEITARGSTLAQEIRGGLTTFFTMAYIVVLNPLIIGTVADGDGAFLGGGSEPNLPLVAAATALVAGLLSIMMGVWARFPLAMAAGLGLNAFVAYGIASRAGMSWPEAMGFVVIEGVVILVLVMTNFRKAVFAAVPTFLKQAIAVGIGLFLAFIGLYDAGIVRVGSGTPTQFGDGGYISTWPMVVFVVGLFTAIVLMVKKVRGALLISIAVATVLAVVIEATMSLGSTQDNPDGWALVVPALPDAAVSMPDFSLVGQVDLFGGFTSLPVLTALLLIFSLLIADFFDTMGTMTAVGAEAGLNDEEGTPPRSQQILLVDSVGAAAGGLGSVSSNTSYIESAAGVGDGARTGLASVITGIAFLLSTFLTPLYALVPFEAATPVLVVVGFLMVSQVAGIDWKDYRIAIPAFLTMILMPFGYSISVGIGVGFISFVLLQVASGSARKVHPLMWGAAGAFVLYFALGPITALLG</sequence>
<evidence type="ECO:0000256" key="5">
    <source>
        <dbReference type="ARBA" id="ARBA00022989"/>
    </source>
</evidence>
<dbReference type="RefSeq" id="WP_301142265.1">
    <property type="nucleotide sequence ID" value="NZ_JAUHQA010000001.1"/>
</dbReference>
<proteinExistence type="inferred from homology"/>
<feature type="transmembrane region" description="Helical" evidence="7">
    <location>
        <begin position="366"/>
        <end position="386"/>
    </location>
</feature>